<dbReference type="AlphaFoldDB" id="A0A5B0WZU7"/>
<evidence type="ECO:0008006" key="5">
    <source>
        <dbReference type="Google" id="ProtNLM"/>
    </source>
</evidence>
<sequence length="106" mass="11083">MYKGTVARLALATLLLTAAHGSAGVVMCTDPVTGKKTFTDKGCPTAGSGKKVKVEPTNFGQGVRTNRSSGVWKSDRETAVSGRDNMEDAPPLTQSEYKSGYLPSGS</sequence>
<dbReference type="EMBL" id="VTUX01000003">
    <property type="protein sequence ID" value="KAA1192546.1"/>
    <property type="molecule type" value="Genomic_DNA"/>
</dbReference>
<evidence type="ECO:0000313" key="3">
    <source>
        <dbReference type="EMBL" id="KAA1192546.1"/>
    </source>
</evidence>
<reference evidence="3 4" key="1">
    <citation type="submission" date="2019-09" db="EMBL/GenBank/DDBJ databases">
        <authorList>
            <person name="Chen X.-Y."/>
        </authorList>
    </citation>
    <scope>NUCLEOTIDE SEQUENCE [LARGE SCALE GENOMIC DNA]</scope>
    <source>
        <strain evidence="3 4">NY5</strain>
    </source>
</reference>
<gene>
    <name evidence="3" type="ORF">F0M18_07700</name>
</gene>
<comment type="caution">
    <text evidence="3">The sequence shown here is derived from an EMBL/GenBank/DDBJ whole genome shotgun (WGS) entry which is preliminary data.</text>
</comment>
<keyword evidence="2" id="KW-0732">Signal</keyword>
<dbReference type="RefSeq" id="WP_149610829.1">
    <property type="nucleotide sequence ID" value="NZ_VTUX01000003.1"/>
</dbReference>
<name>A0A5B0WZU7_9GAMM</name>
<protein>
    <recommendedName>
        <fullName evidence="5">DUF4124 domain-containing protein</fullName>
    </recommendedName>
</protein>
<evidence type="ECO:0000256" key="1">
    <source>
        <dbReference type="SAM" id="MobiDB-lite"/>
    </source>
</evidence>
<keyword evidence="4" id="KW-1185">Reference proteome</keyword>
<proteinExistence type="predicted"/>
<feature type="compositionally biased region" description="Polar residues" evidence="1">
    <location>
        <begin position="58"/>
        <end position="71"/>
    </location>
</feature>
<dbReference type="Proteomes" id="UP000323708">
    <property type="component" value="Unassembled WGS sequence"/>
</dbReference>
<feature type="signal peptide" evidence="2">
    <location>
        <begin position="1"/>
        <end position="23"/>
    </location>
</feature>
<accession>A0A5B0WZU7</accession>
<evidence type="ECO:0000313" key="4">
    <source>
        <dbReference type="Proteomes" id="UP000323708"/>
    </source>
</evidence>
<evidence type="ECO:0000256" key="2">
    <source>
        <dbReference type="SAM" id="SignalP"/>
    </source>
</evidence>
<organism evidence="3 4">
    <name type="scientific">Pseudohalioglobus sediminis</name>
    <dbReference type="NCBI Taxonomy" id="2606449"/>
    <lineage>
        <taxon>Bacteria</taxon>
        <taxon>Pseudomonadati</taxon>
        <taxon>Pseudomonadota</taxon>
        <taxon>Gammaproteobacteria</taxon>
        <taxon>Cellvibrionales</taxon>
        <taxon>Halieaceae</taxon>
        <taxon>Pseudohalioglobus</taxon>
    </lineage>
</organism>
<feature type="region of interest" description="Disordered" evidence="1">
    <location>
        <begin position="54"/>
        <end position="106"/>
    </location>
</feature>
<feature type="chain" id="PRO_5023095449" description="DUF4124 domain-containing protein" evidence="2">
    <location>
        <begin position="24"/>
        <end position="106"/>
    </location>
</feature>